<dbReference type="InterPro" id="IPR042100">
    <property type="entry name" value="Bug_dom1"/>
</dbReference>
<dbReference type="PIRSF" id="PIRSF017082">
    <property type="entry name" value="YflP"/>
    <property type="match status" value="1"/>
</dbReference>
<reference evidence="3 4" key="1">
    <citation type="submission" date="2017-09" db="EMBL/GenBank/DDBJ databases">
        <title>Genomic, metabolic, and phenotypic characteristics of bacterial isolates from the natural microbiome of the model nematode Caenorhabditis elegans.</title>
        <authorList>
            <person name="Zimmermann J."/>
            <person name="Obeng N."/>
            <person name="Yang W."/>
            <person name="Obeng O."/>
            <person name="Kissoyan K."/>
            <person name="Pees B."/>
            <person name="Dirksen P."/>
            <person name="Hoppner M."/>
            <person name="Franke A."/>
            <person name="Rosenstiel P."/>
            <person name="Leippe M."/>
            <person name="Dierking K."/>
            <person name="Kaleta C."/>
            <person name="Schulenburg H."/>
        </authorList>
    </citation>
    <scope>NUCLEOTIDE SEQUENCE [LARGE SCALE GENOMIC DNA]</scope>
    <source>
        <strain evidence="3 4">MYb73</strain>
    </source>
</reference>
<name>A0A2S0I424_9BURK</name>
<accession>A0A2S0I424</accession>
<keyword evidence="4" id="KW-1185">Reference proteome</keyword>
<dbReference type="CDD" id="cd13578">
    <property type="entry name" value="PBP2_Bug27"/>
    <property type="match status" value="1"/>
</dbReference>
<dbReference type="Proteomes" id="UP000239477">
    <property type="component" value="Chromosome"/>
</dbReference>
<dbReference type="InterPro" id="IPR005064">
    <property type="entry name" value="BUG"/>
</dbReference>
<proteinExistence type="inferred from homology"/>
<dbReference type="EMBL" id="CP023270">
    <property type="protein sequence ID" value="AVJ26779.1"/>
    <property type="molecule type" value="Genomic_DNA"/>
</dbReference>
<dbReference type="AlphaFoldDB" id="A0A2S0I424"/>
<organism evidence="3 4">
    <name type="scientific">Achromobacter spanius</name>
    <dbReference type="NCBI Taxonomy" id="217203"/>
    <lineage>
        <taxon>Bacteria</taxon>
        <taxon>Pseudomonadati</taxon>
        <taxon>Pseudomonadota</taxon>
        <taxon>Betaproteobacteria</taxon>
        <taxon>Burkholderiales</taxon>
        <taxon>Alcaligenaceae</taxon>
        <taxon>Achromobacter</taxon>
    </lineage>
</organism>
<dbReference type="Gene3D" id="3.40.190.150">
    <property type="entry name" value="Bordetella uptake gene, domain 1"/>
    <property type="match status" value="1"/>
</dbReference>
<comment type="similarity">
    <text evidence="1">Belongs to the UPF0065 (bug) family.</text>
</comment>
<dbReference type="RefSeq" id="WP_105237783.1">
    <property type="nucleotide sequence ID" value="NZ_CP023270.1"/>
</dbReference>
<sequence length="339" mass="35416">MNYPCMQARPMARNMARMAGAAGLAVALATVSSAASADAFPNKPLRMVVGFAPGGGADIVARLVGAKMAESLGQQVVVENRAGATGTIAADNVARSPADGYSLFLGSQSTMVVAPSLFPTLPFKPETDFEPVSQVVTMPLILVVNPALIDVKSVGELTEHIRKAGNGALSYASSGQGGPQHIAGELYAHRVGTKVTHVPYKGESAAIADVLGGHVPYMFANLPVALPHIASGKVRPLAITSLKRDPKAPEIPTLAESGFKDFEVSTWYGVFAPAKTPKPVVDKLSASIRTALAQNDMQAKLSEQGFTVVGSDSAAFSRFVGAELPRWSVLIRDIGIKPE</sequence>
<evidence type="ECO:0000313" key="4">
    <source>
        <dbReference type="Proteomes" id="UP000239477"/>
    </source>
</evidence>
<feature type="signal peptide" evidence="2">
    <location>
        <begin position="1"/>
        <end position="37"/>
    </location>
</feature>
<dbReference type="PANTHER" id="PTHR42928:SF5">
    <property type="entry name" value="BLR1237 PROTEIN"/>
    <property type="match status" value="1"/>
</dbReference>
<gene>
    <name evidence="3" type="ORF">CLM73_06410</name>
</gene>
<protein>
    <submittedName>
        <fullName evidence="3">LacI family transcriptional regulator</fullName>
    </submittedName>
</protein>
<keyword evidence="2" id="KW-0732">Signal</keyword>
<dbReference type="PANTHER" id="PTHR42928">
    <property type="entry name" value="TRICARBOXYLATE-BINDING PROTEIN"/>
    <property type="match status" value="1"/>
</dbReference>
<dbReference type="SUPFAM" id="SSF53850">
    <property type="entry name" value="Periplasmic binding protein-like II"/>
    <property type="match status" value="1"/>
</dbReference>
<feature type="chain" id="PRO_5015546511" evidence="2">
    <location>
        <begin position="38"/>
        <end position="339"/>
    </location>
</feature>
<evidence type="ECO:0000313" key="3">
    <source>
        <dbReference type="EMBL" id="AVJ26779.1"/>
    </source>
</evidence>
<dbReference type="OrthoDB" id="8664507at2"/>
<evidence type="ECO:0000256" key="2">
    <source>
        <dbReference type="SAM" id="SignalP"/>
    </source>
</evidence>
<evidence type="ECO:0000256" key="1">
    <source>
        <dbReference type="ARBA" id="ARBA00006987"/>
    </source>
</evidence>
<dbReference type="Gene3D" id="3.40.190.10">
    <property type="entry name" value="Periplasmic binding protein-like II"/>
    <property type="match status" value="1"/>
</dbReference>
<dbReference type="Pfam" id="PF03401">
    <property type="entry name" value="TctC"/>
    <property type="match status" value="1"/>
</dbReference>